<organism evidence="12 13">
    <name type="scientific">Cephalotus follicularis</name>
    <name type="common">Albany pitcher plant</name>
    <dbReference type="NCBI Taxonomy" id="3775"/>
    <lineage>
        <taxon>Eukaryota</taxon>
        <taxon>Viridiplantae</taxon>
        <taxon>Streptophyta</taxon>
        <taxon>Embryophyta</taxon>
        <taxon>Tracheophyta</taxon>
        <taxon>Spermatophyta</taxon>
        <taxon>Magnoliopsida</taxon>
        <taxon>eudicotyledons</taxon>
        <taxon>Gunneridae</taxon>
        <taxon>Pentapetalae</taxon>
        <taxon>rosids</taxon>
        <taxon>fabids</taxon>
        <taxon>Oxalidales</taxon>
        <taxon>Cephalotaceae</taxon>
        <taxon>Cephalotus</taxon>
    </lineage>
</organism>
<dbReference type="SUPFAM" id="SSF56672">
    <property type="entry name" value="DNA/RNA polymerases"/>
    <property type="match status" value="1"/>
</dbReference>
<keyword evidence="6 9" id="KW-0067">ATP-binding</keyword>
<feature type="domain" description="Protein kinase" evidence="11">
    <location>
        <begin position="1"/>
        <end position="152"/>
    </location>
</feature>
<dbReference type="SMART" id="SM00220">
    <property type="entry name" value="S_TKc"/>
    <property type="match status" value="1"/>
</dbReference>
<comment type="similarity">
    <text evidence="1">Belongs to the protein kinase superfamily. CMGC Ser/Thr protein kinase family. MAP kinase subfamily.</text>
</comment>
<comment type="catalytic activity">
    <reaction evidence="8">
        <text>L-seryl-[protein] + ATP = O-phospho-L-seryl-[protein] + ADP + H(+)</text>
        <dbReference type="Rhea" id="RHEA:17989"/>
        <dbReference type="Rhea" id="RHEA-COMP:9863"/>
        <dbReference type="Rhea" id="RHEA-COMP:11604"/>
        <dbReference type="ChEBI" id="CHEBI:15378"/>
        <dbReference type="ChEBI" id="CHEBI:29999"/>
        <dbReference type="ChEBI" id="CHEBI:30616"/>
        <dbReference type="ChEBI" id="CHEBI:83421"/>
        <dbReference type="ChEBI" id="CHEBI:456216"/>
        <dbReference type="EC" id="2.7.11.24"/>
    </reaction>
</comment>
<feature type="binding site" evidence="9">
    <location>
        <position position="181"/>
    </location>
    <ligand>
        <name>ATP</name>
        <dbReference type="ChEBI" id="CHEBI:30616"/>
    </ligand>
</feature>
<dbReference type="FunFam" id="1.10.510.10:FF:000624">
    <property type="entry name" value="Mitogen-activated protein kinase"/>
    <property type="match status" value="2"/>
</dbReference>
<dbReference type="Proteomes" id="UP000187406">
    <property type="component" value="Unassembled WGS sequence"/>
</dbReference>
<dbReference type="PROSITE" id="PS50011">
    <property type="entry name" value="PROTEIN_KINASE_DOM"/>
    <property type="match status" value="2"/>
</dbReference>
<dbReference type="GO" id="GO:0004707">
    <property type="term" value="F:MAP kinase activity"/>
    <property type="evidence" value="ECO:0007669"/>
    <property type="project" value="UniProtKB-EC"/>
</dbReference>
<evidence type="ECO:0000256" key="1">
    <source>
        <dbReference type="ARBA" id="ARBA00008832"/>
    </source>
</evidence>
<evidence type="ECO:0000256" key="5">
    <source>
        <dbReference type="ARBA" id="ARBA00022777"/>
    </source>
</evidence>
<accession>A0A1Q3BZH9</accession>
<dbReference type="Gene3D" id="1.10.510.10">
    <property type="entry name" value="Transferase(Phosphotransferase) domain 1"/>
    <property type="match status" value="2"/>
</dbReference>
<dbReference type="InterPro" id="IPR000719">
    <property type="entry name" value="Prot_kinase_dom"/>
</dbReference>
<feature type="non-terminal residue" evidence="12">
    <location>
        <position position="373"/>
    </location>
</feature>
<dbReference type="PANTHER" id="PTHR24055">
    <property type="entry name" value="MITOGEN-ACTIVATED PROTEIN KINASE"/>
    <property type="match status" value="1"/>
</dbReference>
<evidence type="ECO:0000313" key="12">
    <source>
        <dbReference type="EMBL" id="GAV73410.1"/>
    </source>
</evidence>
<evidence type="ECO:0000256" key="2">
    <source>
        <dbReference type="ARBA" id="ARBA00022527"/>
    </source>
</evidence>
<evidence type="ECO:0000256" key="4">
    <source>
        <dbReference type="ARBA" id="ARBA00022741"/>
    </source>
</evidence>
<keyword evidence="5 12" id="KW-0418">Kinase</keyword>
<dbReference type="InterPro" id="IPR043502">
    <property type="entry name" value="DNA/RNA_pol_sf"/>
</dbReference>
<dbReference type="InterPro" id="IPR008271">
    <property type="entry name" value="Ser/Thr_kinase_AS"/>
</dbReference>
<dbReference type="GO" id="GO:0005524">
    <property type="term" value="F:ATP binding"/>
    <property type="evidence" value="ECO:0007669"/>
    <property type="project" value="UniProtKB-UniRule"/>
</dbReference>
<keyword evidence="2 10" id="KW-0723">Serine/threonine-protein kinase</keyword>
<comment type="caution">
    <text evidence="12">The sequence shown here is derived from an EMBL/GenBank/DDBJ whole genome shotgun (WGS) entry which is preliminary data.</text>
</comment>
<name>A0A1Q3BZH9_CEPFO</name>
<keyword evidence="4 9" id="KW-0547">Nucleotide-binding</keyword>
<evidence type="ECO:0000256" key="8">
    <source>
        <dbReference type="ARBA" id="ARBA00048312"/>
    </source>
</evidence>
<protein>
    <submittedName>
        <fullName evidence="12">Pkinase domain-containing protein</fullName>
    </submittedName>
</protein>
<keyword evidence="3" id="KW-0808">Transferase</keyword>
<evidence type="ECO:0000256" key="10">
    <source>
        <dbReference type="RuleBase" id="RU000304"/>
    </source>
</evidence>
<dbReference type="InterPro" id="IPR011009">
    <property type="entry name" value="Kinase-like_dom_sf"/>
</dbReference>
<proteinExistence type="inferred from homology"/>
<dbReference type="AlphaFoldDB" id="A0A1Q3BZH9"/>
<evidence type="ECO:0000256" key="3">
    <source>
        <dbReference type="ARBA" id="ARBA00022679"/>
    </source>
</evidence>
<dbReference type="OrthoDB" id="2158884at2759"/>
<dbReference type="Pfam" id="PF00069">
    <property type="entry name" value="Pkinase"/>
    <property type="match status" value="2"/>
</dbReference>
<dbReference type="SUPFAM" id="SSF56112">
    <property type="entry name" value="Protein kinase-like (PK-like)"/>
    <property type="match status" value="2"/>
</dbReference>
<dbReference type="EMBL" id="BDDD01001105">
    <property type="protein sequence ID" value="GAV73410.1"/>
    <property type="molecule type" value="Genomic_DNA"/>
</dbReference>
<keyword evidence="13" id="KW-1185">Reference proteome</keyword>
<dbReference type="InterPro" id="IPR050117">
    <property type="entry name" value="MAPK"/>
</dbReference>
<reference evidence="13" key="1">
    <citation type="submission" date="2016-04" db="EMBL/GenBank/DDBJ databases">
        <title>Cephalotus genome sequencing.</title>
        <authorList>
            <person name="Fukushima K."/>
            <person name="Hasebe M."/>
            <person name="Fang X."/>
        </authorList>
    </citation>
    <scope>NUCLEOTIDE SEQUENCE [LARGE SCALE GENOMIC DNA]</scope>
    <source>
        <strain evidence="13">cv. St1</strain>
    </source>
</reference>
<dbReference type="Gene3D" id="3.30.200.20">
    <property type="entry name" value="Phosphorylase Kinase, domain 1"/>
    <property type="match status" value="1"/>
</dbReference>
<feature type="non-terminal residue" evidence="12">
    <location>
        <position position="1"/>
    </location>
</feature>
<sequence length="373" mass="42920">SQILQGLAYIHQHGYFHRDMKPENLLINNKLDVIKIADFGVAREIDSKEPYAHYVGTRWYRAPELLLGSKKYGPELDMWSMGAIMAEMFTRRPLFQGENHAAHQAFQRLKEAMVNTPVLALPDFNEEFVVQTDASGEGSYGSVQKPKKHPYHLVHEVGKGGYGTVWKAMKRATLEDVAIKKQYLSYQESLNLREHREVKALIHLGNNPHIVQLKDVYQETQIVILEDMAQELKVLCMVFEYLSYNLCQLLNGTDYFVSVGKIKRLCSQILQGLAYIHQHGYFHRDMKPENLLINNKLDVIKIADFGVAREIDSKEPYAHYVGTRWYRAPELLLGSKKYGPELDMWSMGAIMAEMFTRRPLFQGENHAGMLSKI</sequence>
<dbReference type="PROSITE" id="PS00108">
    <property type="entry name" value="PROTEIN_KINASE_ST"/>
    <property type="match status" value="2"/>
</dbReference>
<evidence type="ECO:0000313" key="13">
    <source>
        <dbReference type="Proteomes" id="UP000187406"/>
    </source>
</evidence>
<dbReference type="InParanoid" id="A0A1Q3BZH9"/>
<dbReference type="InterPro" id="IPR017441">
    <property type="entry name" value="Protein_kinase_ATP_BS"/>
</dbReference>
<dbReference type="PROSITE" id="PS00107">
    <property type="entry name" value="PROTEIN_KINASE_ATP"/>
    <property type="match status" value="1"/>
</dbReference>
<evidence type="ECO:0000256" key="6">
    <source>
        <dbReference type="ARBA" id="ARBA00022840"/>
    </source>
</evidence>
<evidence type="ECO:0000256" key="9">
    <source>
        <dbReference type="PROSITE-ProRule" id="PRU10141"/>
    </source>
</evidence>
<evidence type="ECO:0000259" key="11">
    <source>
        <dbReference type="PROSITE" id="PS50011"/>
    </source>
</evidence>
<feature type="domain" description="Protein kinase" evidence="11">
    <location>
        <begin position="151"/>
        <end position="373"/>
    </location>
</feature>
<gene>
    <name evidence="12" type="ORF">CFOL_v3_16896</name>
</gene>
<comment type="catalytic activity">
    <reaction evidence="7">
        <text>L-threonyl-[protein] + ATP = O-phospho-L-threonyl-[protein] + ADP + H(+)</text>
        <dbReference type="Rhea" id="RHEA:46608"/>
        <dbReference type="Rhea" id="RHEA-COMP:11060"/>
        <dbReference type="Rhea" id="RHEA-COMP:11605"/>
        <dbReference type="ChEBI" id="CHEBI:15378"/>
        <dbReference type="ChEBI" id="CHEBI:30013"/>
        <dbReference type="ChEBI" id="CHEBI:30616"/>
        <dbReference type="ChEBI" id="CHEBI:61977"/>
        <dbReference type="ChEBI" id="CHEBI:456216"/>
        <dbReference type="EC" id="2.7.11.24"/>
    </reaction>
</comment>
<evidence type="ECO:0000256" key="7">
    <source>
        <dbReference type="ARBA" id="ARBA00047592"/>
    </source>
</evidence>
<dbReference type="STRING" id="3775.A0A1Q3BZH9"/>